<keyword evidence="3" id="KW-1185">Reference proteome</keyword>
<evidence type="ECO:0000313" key="2">
    <source>
        <dbReference type="EMBL" id="MDQ0344102.1"/>
    </source>
</evidence>
<name>A0ABU0D6Q9_9BACI</name>
<comment type="caution">
    <text evidence="2">The sequence shown here is derived from an EMBL/GenBank/DDBJ whole genome shotgun (WGS) entry which is preliminary data.</text>
</comment>
<keyword evidence="1" id="KW-1133">Transmembrane helix</keyword>
<dbReference type="RefSeq" id="WP_244682383.1">
    <property type="nucleotide sequence ID" value="NZ_JALIRM010000011.1"/>
</dbReference>
<evidence type="ECO:0000313" key="3">
    <source>
        <dbReference type="Proteomes" id="UP001232343"/>
    </source>
</evidence>
<proteinExistence type="predicted"/>
<feature type="transmembrane region" description="Helical" evidence="1">
    <location>
        <begin position="6"/>
        <end position="24"/>
    </location>
</feature>
<dbReference type="Proteomes" id="UP001232343">
    <property type="component" value="Unassembled WGS sequence"/>
</dbReference>
<accession>A0ABU0D6Q9</accession>
<evidence type="ECO:0000256" key="1">
    <source>
        <dbReference type="SAM" id="Phobius"/>
    </source>
</evidence>
<sequence>MIKYAYIFLIVINMLVLAACGTNVNNHSAQRANNIQLPPAEVEVKEDDFI</sequence>
<organism evidence="2 3">
    <name type="scientific">Lederbergia wuyishanensis</name>
    <dbReference type="NCBI Taxonomy" id="1347903"/>
    <lineage>
        <taxon>Bacteria</taxon>
        <taxon>Bacillati</taxon>
        <taxon>Bacillota</taxon>
        <taxon>Bacilli</taxon>
        <taxon>Bacillales</taxon>
        <taxon>Bacillaceae</taxon>
        <taxon>Lederbergia</taxon>
    </lineage>
</organism>
<reference evidence="2 3" key="1">
    <citation type="submission" date="2023-07" db="EMBL/GenBank/DDBJ databases">
        <title>Genomic Encyclopedia of Type Strains, Phase IV (KMG-IV): sequencing the most valuable type-strain genomes for metagenomic binning, comparative biology and taxonomic classification.</title>
        <authorList>
            <person name="Goeker M."/>
        </authorList>
    </citation>
    <scope>NUCLEOTIDE SEQUENCE [LARGE SCALE GENOMIC DNA]</scope>
    <source>
        <strain evidence="2 3">DSM 27848</strain>
    </source>
</reference>
<keyword evidence="1" id="KW-0812">Transmembrane</keyword>
<gene>
    <name evidence="2" type="ORF">J2S14_002943</name>
</gene>
<protein>
    <submittedName>
        <fullName evidence="2">Uncharacterized protein</fullName>
    </submittedName>
</protein>
<keyword evidence="1" id="KW-0472">Membrane</keyword>
<dbReference type="EMBL" id="JAUSUO010000008">
    <property type="protein sequence ID" value="MDQ0344102.1"/>
    <property type="molecule type" value="Genomic_DNA"/>
</dbReference>
<dbReference type="PROSITE" id="PS51257">
    <property type="entry name" value="PROKAR_LIPOPROTEIN"/>
    <property type="match status" value="1"/>
</dbReference>